<accession>A0A1M5ASY8</accession>
<evidence type="ECO:0000313" key="2">
    <source>
        <dbReference type="EMBL" id="SHF33343.1"/>
    </source>
</evidence>
<dbReference type="AlphaFoldDB" id="A0A1M5ASY8"/>
<sequence>MVPSLHNFSIPVMGTGHSIDSPIRVGPYGIDSVISVVDDLLVERIRKHYCRKFDLPYDNIGRTVEDGRARRITAYLNTVNEIVRETFDSVKNQPFFESNDKAKYFELLPGGHPLKQKYDQLMQTEEGTLRDRLSCELSRLMRPGSIDVNIMAKVDKINYTKGGAPMSQEFSDASAALRGYARSDLSSSLVLSAGFNPRLYNYLSEFRDFYRDSRGAIKKKIILKVSDFRSALIQGKYLAKKGLEVFEYRIESGLNCGGHAFASDGYLLPSLLKEFREKRDQLSSAVRPLIESYYEDERNGFSTSWEITEPRLTVQGGIGVSGEAQRLLQDFDMDATGWGSPFLLVPEATTVDRPTRSLLEKAKEQDLYLSGVSPLGVPFNNVRDTGSEQWHKKRIEKDKPGSPCPKGFLESNTEFTEQPICTASNQYQLLKLDQIAQSDLEEGEKEQEREKVLSKACLCDHLGNGALIALGILAEHRAPQAICPGPNIAYFEGEYTLREMIDHIYGRSSSLVPADRPHMFAKEMVLYVDYFEDLVEQAKSSESEFKKLKKFKNNLENGINYCLEIAETEPYRDENLASIPHTAESQQDRLDKLFDRLTEKCLAVSS</sequence>
<evidence type="ECO:0000256" key="1">
    <source>
        <dbReference type="SAM" id="MobiDB-lite"/>
    </source>
</evidence>
<dbReference type="Proteomes" id="UP000184041">
    <property type="component" value="Unassembled WGS sequence"/>
</dbReference>
<proteinExistence type="predicted"/>
<dbReference type="EMBL" id="FQUS01000007">
    <property type="protein sequence ID" value="SHF33343.1"/>
    <property type="molecule type" value="Genomic_DNA"/>
</dbReference>
<dbReference type="STRING" id="1194090.SAMN05443144_107164"/>
<dbReference type="RefSeq" id="WP_073062244.1">
    <property type="nucleotide sequence ID" value="NZ_FQUS01000007.1"/>
</dbReference>
<reference evidence="2 3" key="1">
    <citation type="submission" date="2016-11" db="EMBL/GenBank/DDBJ databases">
        <authorList>
            <person name="Jaros S."/>
            <person name="Januszkiewicz K."/>
            <person name="Wedrychowicz H."/>
        </authorList>
    </citation>
    <scope>NUCLEOTIDE SEQUENCE [LARGE SCALE GENOMIC DNA]</scope>
    <source>
        <strain evidence="2 3">DSM 21986</strain>
    </source>
</reference>
<organism evidence="2 3">
    <name type="scientific">Fodinibius roseus</name>
    <dbReference type="NCBI Taxonomy" id="1194090"/>
    <lineage>
        <taxon>Bacteria</taxon>
        <taxon>Pseudomonadati</taxon>
        <taxon>Balneolota</taxon>
        <taxon>Balneolia</taxon>
        <taxon>Balneolales</taxon>
        <taxon>Balneolaceae</taxon>
        <taxon>Fodinibius</taxon>
    </lineage>
</organism>
<evidence type="ECO:0000313" key="3">
    <source>
        <dbReference type="Proteomes" id="UP000184041"/>
    </source>
</evidence>
<name>A0A1M5ASY8_9BACT</name>
<keyword evidence="3" id="KW-1185">Reference proteome</keyword>
<dbReference type="OrthoDB" id="9811599at2"/>
<protein>
    <submittedName>
        <fullName evidence="2">Uncharacterized protein</fullName>
    </submittedName>
</protein>
<feature type="compositionally biased region" description="Basic and acidic residues" evidence="1">
    <location>
        <begin position="388"/>
        <end position="400"/>
    </location>
</feature>
<feature type="region of interest" description="Disordered" evidence="1">
    <location>
        <begin position="388"/>
        <end position="409"/>
    </location>
</feature>
<gene>
    <name evidence="2" type="ORF">SAMN05443144_107164</name>
</gene>